<organism evidence="1 2">
    <name type="scientific">Mariniradius sediminis</name>
    <dbReference type="NCBI Taxonomy" id="2909237"/>
    <lineage>
        <taxon>Bacteria</taxon>
        <taxon>Pseudomonadati</taxon>
        <taxon>Bacteroidota</taxon>
        <taxon>Cytophagia</taxon>
        <taxon>Cytophagales</taxon>
        <taxon>Cyclobacteriaceae</taxon>
        <taxon>Mariniradius</taxon>
    </lineage>
</organism>
<evidence type="ECO:0008006" key="3">
    <source>
        <dbReference type="Google" id="ProtNLM"/>
    </source>
</evidence>
<dbReference type="EMBL" id="JAKEVZ010000006">
    <property type="protein sequence ID" value="MCF1751307.1"/>
    <property type="molecule type" value="Genomic_DNA"/>
</dbReference>
<sequence length="163" mass="18148">MKSIFGKSISLAALFFLFLIPTESFAQYNTGIGLRLGTGNGFTVKHFVTQQGAVEALIYSRWSGLIVSGLYEVHFDISEVRGLQWFVGGGAHFGTWNAGNHNLPRVPKREGMQTFGLDGIIGLDYKIYNAPVNLSFDWKPAVNFNESAGFWWDELALSVRFAF</sequence>
<reference evidence="1 2" key="1">
    <citation type="submission" date="2022-01" db="EMBL/GenBank/DDBJ databases">
        <title>Mariniradius saccharolyticus sp. nov., isolated from sediment of a river.</title>
        <authorList>
            <person name="Liu H."/>
        </authorList>
    </citation>
    <scope>NUCLEOTIDE SEQUENCE [LARGE SCALE GENOMIC DNA]</scope>
    <source>
        <strain evidence="1 2">RY-2</strain>
    </source>
</reference>
<evidence type="ECO:0000313" key="2">
    <source>
        <dbReference type="Proteomes" id="UP001201449"/>
    </source>
</evidence>
<evidence type="ECO:0000313" key="1">
    <source>
        <dbReference type="EMBL" id="MCF1751307.1"/>
    </source>
</evidence>
<dbReference type="RefSeq" id="WP_234861298.1">
    <property type="nucleotide sequence ID" value="NZ_JAKEVZ010000006.1"/>
</dbReference>
<keyword evidence="2" id="KW-1185">Reference proteome</keyword>
<dbReference type="Proteomes" id="UP001201449">
    <property type="component" value="Unassembled WGS sequence"/>
</dbReference>
<gene>
    <name evidence="1" type="ORF">L0U89_09520</name>
</gene>
<name>A0ABS9BTD5_9BACT</name>
<accession>A0ABS9BTD5</accession>
<comment type="caution">
    <text evidence="1">The sequence shown here is derived from an EMBL/GenBank/DDBJ whole genome shotgun (WGS) entry which is preliminary data.</text>
</comment>
<proteinExistence type="predicted"/>
<protein>
    <recommendedName>
        <fullName evidence="3">Outer membrane protein beta-barrel domain-containing protein</fullName>
    </recommendedName>
</protein>